<keyword evidence="4 5" id="KW-0238">DNA-binding</keyword>
<protein>
    <recommendedName>
        <fullName evidence="6">THAP-type domain-containing protein</fullName>
    </recommendedName>
</protein>
<dbReference type="EMBL" id="JABSTV010001245">
    <property type="protein sequence ID" value="KAH7983740.1"/>
    <property type="molecule type" value="Genomic_DNA"/>
</dbReference>
<dbReference type="Pfam" id="PF05485">
    <property type="entry name" value="THAP"/>
    <property type="match status" value="1"/>
</dbReference>
<keyword evidence="2 5" id="KW-0863">Zinc-finger</keyword>
<comment type="caution">
    <text evidence="7">The sequence shown here is derived from an EMBL/GenBank/DDBJ whole genome shotgun (WGS) entry which is preliminary data.</text>
</comment>
<dbReference type="SMART" id="SM00980">
    <property type="entry name" value="THAP"/>
    <property type="match status" value="1"/>
</dbReference>
<evidence type="ECO:0000256" key="3">
    <source>
        <dbReference type="ARBA" id="ARBA00022833"/>
    </source>
</evidence>
<dbReference type="PANTHER" id="PTHR31751">
    <property type="entry name" value="SI:CH211-108C17.2-RELATED-RELATED"/>
    <property type="match status" value="1"/>
</dbReference>
<gene>
    <name evidence="7" type="ORF">HPB52_014043</name>
</gene>
<dbReference type="InterPro" id="IPR006612">
    <property type="entry name" value="THAP_Znf"/>
</dbReference>
<evidence type="ECO:0000259" key="6">
    <source>
        <dbReference type="PROSITE" id="PS50950"/>
    </source>
</evidence>
<dbReference type="AlphaFoldDB" id="A0A9D4TA99"/>
<evidence type="ECO:0000313" key="8">
    <source>
        <dbReference type="Proteomes" id="UP000821837"/>
    </source>
</evidence>
<dbReference type="InterPro" id="IPR038441">
    <property type="entry name" value="THAP_Znf_sf"/>
</dbReference>
<dbReference type="PANTHER" id="PTHR31751:SF42">
    <property type="entry name" value="PROTEIN CBG10204"/>
    <property type="match status" value="1"/>
</dbReference>
<evidence type="ECO:0000256" key="5">
    <source>
        <dbReference type="PROSITE-ProRule" id="PRU00309"/>
    </source>
</evidence>
<dbReference type="GO" id="GO:0008270">
    <property type="term" value="F:zinc ion binding"/>
    <property type="evidence" value="ECO:0007669"/>
    <property type="project" value="UniProtKB-KW"/>
</dbReference>
<dbReference type="Proteomes" id="UP000821837">
    <property type="component" value="Chromosome 1"/>
</dbReference>
<keyword evidence="3" id="KW-0862">Zinc</keyword>
<evidence type="ECO:0000256" key="1">
    <source>
        <dbReference type="ARBA" id="ARBA00022723"/>
    </source>
</evidence>
<dbReference type="VEuPathDB" id="VectorBase:RSAN_036335"/>
<name>A0A9D4TA99_RHISA</name>
<dbReference type="VEuPathDB" id="VectorBase:RSAN_044046"/>
<dbReference type="SMART" id="SM00692">
    <property type="entry name" value="DM3"/>
    <property type="match status" value="1"/>
</dbReference>
<keyword evidence="1" id="KW-0479">Metal-binding</keyword>
<dbReference type="PROSITE" id="PS50950">
    <property type="entry name" value="ZF_THAP"/>
    <property type="match status" value="1"/>
</dbReference>
<evidence type="ECO:0000256" key="2">
    <source>
        <dbReference type="ARBA" id="ARBA00022771"/>
    </source>
</evidence>
<organism evidence="7 8">
    <name type="scientific">Rhipicephalus sanguineus</name>
    <name type="common">Brown dog tick</name>
    <name type="synonym">Ixodes sanguineus</name>
    <dbReference type="NCBI Taxonomy" id="34632"/>
    <lineage>
        <taxon>Eukaryota</taxon>
        <taxon>Metazoa</taxon>
        <taxon>Ecdysozoa</taxon>
        <taxon>Arthropoda</taxon>
        <taxon>Chelicerata</taxon>
        <taxon>Arachnida</taxon>
        <taxon>Acari</taxon>
        <taxon>Parasitiformes</taxon>
        <taxon>Ixodida</taxon>
        <taxon>Ixodoidea</taxon>
        <taxon>Ixodidae</taxon>
        <taxon>Rhipicephalinae</taxon>
        <taxon>Rhipicephalus</taxon>
        <taxon>Rhipicephalus</taxon>
    </lineage>
</organism>
<dbReference type="GO" id="GO:0003677">
    <property type="term" value="F:DNA binding"/>
    <property type="evidence" value="ECO:0007669"/>
    <property type="project" value="UniProtKB-UniRule"/>
</dbReference>
<dbReference type="SUPFAM" id="SSF57716">
    <property type="entry name" value="Glucocorticoid receptor-like (DNA-binding domain)"/>
    <property type="match status" value="1"/>
</dbReference>
<reference evidence="7" key="1">
    <citation type="journal article" date="2020" name="Cell">
        <title>Large-Scale Comparative Analyses of Tick Genomes Elucidate Their Genetic Diversity and Vector Capacities.</title>
        <authorList>
            <consortium name="Tick Genome and Microbiome Consortium (TIGMIC)"/>
            <person name="Jia N."/>
            <person name="Wang J."/>
            <person name="Shi W."/>
            <person name="Du L."/>
            <person name="Sun Y."/>
            <person name="Zhan W."/>
            <person name="Jiang J.F."/>
            <person name="Wang Q."/>
            <person name="Zhang B."/>
            <person name="Ji P."/>
            <person name="Bell-Sakyi L."/>
            <person name="Cui X.M."/>
            <person name="Yuan T.T."/>
            <person name="Jiang B.G."/>
            <person name="Yang W.F."/>
            <person name="Lam T.T."/>
            <person name="Chang Q.C."/>
            <person name="Ding S.J."/>
            <person name="Wang X.J."/>
            <person name="Zhu J.G."/>
            <person name="Ruan X.D."/>
            <person name="Zhao L."/>
            <person name="Wei J.T."/>
            <person name="Ye R.Z."/>
            <person name="Que T.C."/>
            <person name="Du C.H."/>
            <person name="Zhou Y.H."/>
            <person name="Cheng J.X."/>
            <person name="Dai P.F."/>
            <person name="Guo W.B."/>
            <person name="Han X.H."/>
            <person name="Huang E.J."/>
            <person name="Li L.F."/>
            <person name="Wei W."/>
            <person name="Gao Y.C."/>
            <person name="Liu J.Z."/>
            <person name="Shao H.Z."/>
            <person name="Wang X."/>
            <person name="Wang C.C."/>
            <person name="Yang T.C."/>
            <person name="Huo Q.B."/>
            <person name="Li W."/>
            <person name="Chen H.Y."/>
            <person name="Chen S.E."/>
            <person name="Zhou L.G."/>
            <person name="Ni X.B."/>
            <person name="Tian J.H."/>
            <person name="Sheng Y."/>
            <person name="Liu T."/>
            <person name="Pan Y.S."/>
            <person name="Xia L.Y."/>
            <person name="Li J."/>
            <person name="Zhao F."/>
            <person name="Cao W.C."/>
        </authorList>
    </citation>
    <scope>NUCLEOTIDE SEQUENCE</scope>
    <source>
        <strain evidence="7">Rsan-2018</strain>
    </source>
</reference>
<proteinExistence type="predicted"/>
<dbReference type="Gene3D" id="6.20.210.20">
    <property type="entry name" value="THAP domain"/>
    <property type="match status" value="1"/>
</dbReference>
<evidence type="ECO:0000313" key="7">
    <source>
        <dbReference type="EMBL" id="KAH7983740.1"/>
    </source>
</evidence>
<reference evidence="7" key="2">
    <citation type="submission" date="2021-09" db="EMBL/GenBank/DDBJ databases">
        <authorList>
            <person name="Jia N."/>
            <person name="Wang J."/>
            <person name="Shi W."/>
            <person name="Du L."/>
            <person name="Sun Y."/>
            <person name="Zhan W."/>
            <person name="Jiang J."/>
            <person name="Wang Q."/>
            <person name="Zhang B."/>
            <person name="Ji P."/>
            <person name="Sakyi L.B."/>
            <person name="Cui X."/>
            <person name="Yuan T."/>
            <person name="Jiang B."/>
            <person name="Yang W."/>
            <person name="Lam T.T.-Y."/>
            <person name="Chang Q."/>
            <person name="Ding S."/>
            <person name="Wang X."/>
            <person name="Zhu J."/>
            <person name="Ruan X."/>
            <person name="Zhao L."/>
            <person name="Wei J."/>
            <person name="Que T."/>
            <person name="Du C."/>
            <person name="Cheng J."/>
            <person name="Dai P."/>
            <person name="Han X."/>
            <person name="Huang E."/>
            <person name="Gao Y."/>
            <person name="Liu J."/>
            <person name="Shao H."/>
            <person name="Ye R."/>
            <person name="Li L."/>
            <person name="Wei W."/>
            <person name="Wang X."/>
            <person name="Wang C."/>
            <person name="Huo Q."/>
            <person name="Li W."/>
            <person name="Guo W."/>
            <person name="Chen H."/>
            <person name="Chen S."/>
            <person name="Zhou L."/>
            <person name="Zhou L."/>
            <person name="Ni X."/>
            <person name="Tian J."/>
            <person name="Zhou Y."/>
            <person name="Sheng Y."/>
            <person name="Liu T."/>
            <person name="Pan Y."/>
            <person name="Xia L."/>
            <person name="Li J."/>
            <person name="Zhao F."/>
            <person name="Cao W."/>
        </authorList>
    </citation>
    <scope>NUCLEOTIDE SEQUENCE</scope>
    <source>
        <strain evidence="7">Rsan-2018</strain>
        <tissue evidence="7">Larvae</tissue>
    </source>
</reference>
<sequence>MVRYKCAVTGCASSSETGGLSFHSFPTADDRRKMWLEALGCGSSGSTLARRVCSLHFDERAFTRVGSETQRGMKRRRLCPDAVPKGSASAAGVGRAITEERTGTDAAMLVCPMEASWTVEHNPSALTNTSDNSIHFVESDFAIGCNAEVGTDTGACGDMSLTHLTAGCKVQLGENSEVRSSNAMEKFGLKKGLGELKDQNVTICSLTTDRHVGIKKYMRTCEPGIEHTYDAWHVGKGVKKKLTVAAKKSACAALKDWIQPVVNHLYWCVAVSEGDWDLLVAMWKSMLNHVINMHAGHDSPYPRCLHGDVQNGKWLTPALSRLTPIGRHTPSARGNHYASITTA</sequence>
<feature type="domain" description="THAP-type" evidence="6">
    <location>
        <begin position="1"/>
        <end position="87"/>
    </location>
</feature>
<keyword evidence="8" id="KW-1185">Reference proteome</keyword>
<evidence type="ECO:0000256" key="4">
    <source>
        <dbReference type="ARBA" id="ARBA00023125"/>
    </source>
</evidence>
<accession>A0A9D4TA99</accession>